<dbReference type="InterPro" id="IPR024715">
    <property type="entry name" value="Factor_5/8-like"/>
</dbReference>
<dbReference type="SUPFAM" id="SSF49503">
    <property type="entry name" value="Cupredoxins"/>
    <property type="match status" value="8"/>
</dbReference>
<keyword evidence="11" id="KW-0560">Oxidoreductase</keyword>
<dbReference type="GO" id="GO:0005886">
    <property type="term" value="C:plasma membrane"/>
    <property type="evidence" value="ECO:0000318"/>
    <property type="project" value="GO_Central"/>
</dbReference>
<dbReference type="PROSITE" id="PS00080">
    <property type="entry name" value="MULTICOPPER_OXIDASE2"/>
    <property type="match status" value="1"/>
</dbReference>
<proteinExistence type="inferred from homology"/>
<keyword evidence="5" id="KW-0813">Transport</keyword>
<dbReference type="Bgee" id="ENSORLG00000011260">
    <property type="expression patterns" value="Expressed in liver and 7 other cell types or tissues"/>
</dbReference>
<evidence type="ECO:0000259" key="18">
    <source>
        <dbReference type="Pfam" id="PF07731"/>
    </source>
</evidence>
<keyword evidence="14 16" id="KW-1015">Disulfide bond</keyword>
<reference evidence="20" key="2">
    <citation type="submission" date="2025-08" db="UniProtKB">
        <authorList>
            <consortium name="Ensembl"/>
        </authorList>
    </citation>
    <scope>IDENTIFICATION</scope>
    <source>
        <strain evidence="20">Hd-rR</strain>
    </source>
</reference>
<evidence type="ECO:0000256" key="10">
    <source>
        <dbReference type="ARBA" id="ARBA00022989"/>
    </source>
</evidence>
<dbReference type="Proteomes" id="UP000001038">
    <property type="component" value="Chromosome 4"/>
</dbReference>
<evidence type="ECO:0000256" key="8">
    <source>
        <dbReference type="ARBA" id="ARBA00022729"/>
    </source>
</evidence>
<feature type="disulfide bond" evidence="16">
    <location>
        <begin position="642"/>
        <end position="723"/>
    </location>
</feature>
<dbReference type="InterPro" id="IPR045087">
    <property type="entry name" value="Cu-oxidase_fam"/>
</dbReference>
<dbReference type="InterPro" id="IPR011707">
    <property type="entry name" value="Cu-oxidase-like_N"/>
</dbReference>
<evidence type="ECO:0000256" key="16">
    <source>
        <dbReference type="PIRSR" id="PIRSR000354-1"/>
    </source>
</evidence>
<organism evidence="20 21">
    <name type="scientific">Oryzias latipes</name>
    <name type="common">Japanese rice fish</name>
    <name type="synonym">Japanese killifish</name>
    <dbReference type="NCBI Taxonomy" id="8090"/>
    <lineage>
        <taxon>Eukaryota</taxon>
        <taxon>Metazoa</taxon>
        <taxon>Chordata</taxon>
        <taxon>Craniata</taxon>
        <taxon>Vertebrata</taxon>
        <taxon>Euteleostomi</taxon>
        <taxon>Actinopterygii</taxon>
        <taxon>Neopterygii</taxon>
        <taxon>Teleostei</taxon>
        <taxon>Neoteleostei</taxon>
        <taxon>Acanthomorphata</taxon>
        <taxon>Ovalentaria</taxon>
        <taxon>Atherinomorphae</taxon>
        <taxon>Beloniformes</taxon>
        <taxon>Adrianichthyidae</taxon>
        <taxon>Oryziinae</taxon>
        <taxon>Oryzias</taxon>
    </lineage>
</organism>
<dbReference type="FunFam" id="2.60.40.420:FF:000009">
    <property type="entry name" value="Ceruloplasmin"/>
    <property type="match status" value="1"/>
</dbReference>
<dbReference type="GeneTree" id="ENSGT00940000155866"/>
<name>H2M6L7_ORYLA</name>
<evidence type="ECO:0000256" key="13">
    <source>
        <dbReference type="ARBA" id="ARBA00023136"/>
    </source>
</evidence>
<feature type="domain" description="Plastocyanin-like" evidence="18">
    <location>
        <begin position="268"/>
        <end position="358"/>
    </location>
</feature>
<feature type="signal peptide" evidence="17">
    <location>
        <begin position="1"/>
        <end position="21"/>
    </location>
</feature>
<comment type="cofactor">
    <cofactor evidence="1">
        <name>Cu cation</name>
        <dbReference type="ChEBI" id="CHEBI:23378"/>
    </cofactor>
</comment>
<dbReference type="EC" id="1.16.3.1" evidence="4"/>
<comment type="subcellular location">
    <subcellularLocation>
        <location evidence="2">Membrane</location>
        <topology evidence="2">Single-pass membrane protein</topology>
    </subcellularLocation>
</comment>
<dbReference type="GO" id="GO:0005507">
    <property type="term" value="F:copper ion binding"/>
    <property type="evidence" value="ECO:0007669"/>
    <property type="project" value="InterPro"/>
</dbReference>
<accession>H2M6L7</accession>
<evidence type="ECO:0000259" key="19">
    <source>
        <dbReference type="Pfam" id="PF07732"/>
    </source>
</evidence>
<feature type="disulfide bond" evidence="16">
    <location>
        <begin position="540"/>
        <end position="566"/>
    </location>
</feature>
<keyword evidence="8 17" id="KW-0732">Signal</keyword>
<reference evidence="20 21" key="1">
    <citation type="journal article" date="2007" name="Nature">
        <title>The medaka draft genome and insights into vertebrate genome evolution.</title>
        <authorList>
            <person name="Kasahara M."/>
            <person name="Naruse K."/>
            <person name="Sasaki S."/>
            <person name="Nakatani Y."/>
            <person name="Qu W."/>
            <person name="Ahsan B."/>
            <person name="Yamada T."/>
            <person name="Nagayasu Y."/>
            <person name="Doi K."/>
            <person name="Kasai Y."/>
            <person name="Jindo T."/>
            <person name="Kobayashi D."/>
            <person name="Shimada A."/>
            <person name="Toyoda A."/>
            <person name="Kuroki Y."/>
            <person name="Fujiyama A."/>
            <person name="Sasaki T."/>
            <person name="Shimizu A."/>
            <person name="Asakawa S."/>
            <person name="Shimizu N."/>
            <person name="Hashimoto S."/>
            <person name="Yang J."/>
            <person name="Lee Y."/>
            <person name="Matsushima K."/>
            <person name="Sugano S."/>
            <person name="Sakaizumi M."/>
            <person name="Narita T."/>
            <person name="Ohishi K."/>
            <person name="Haga S."/>
            <person name="Ohta F."/>
            <person name="Nomoto H."/>
            <person name="Nogata K."/>
            <person name="Morishita T."/>
            <person name="Endo T."/>
            <person name="Shin-I T."/>
            <person name="Takeda H."/>
            <person name="Morishita S."/>
            <person name="Kohara Y."/>
        </authorList>
    </citation>
    <scope>NUCLEOTIDE SEQUENCE [LARGE SCALE GENOMIC DNA]</scope>
    <source>
        <strain evidence="20 21">Hd-rR</strain>
    </source>
</reference>
<evidence type="ECO:0000256" key="5">
    <source>
        <dbReference type="ARBA" id="ARBA00022448"/>
    </source>
</evidence>
<evidence type="ECO:0000256" key="2">
    <source>
        <dbReference type="ARBA" id="ARBA00004167"/>
    </source>
</evidence>
<sequence>MHRFVIRTALLFCCTAMCVSGMRREYFLRIEEVTWNYAPSGMNLIQNQTLQEDEEAAVFLKKGPQRIGSTYKKAVYKQYSDATYRTEVVKPNWLGYLGPVLMAEEGDTVIVNLKNSASRPYSIHPHGLNYSKGSEGALYPDGTSHLLKQDDSVPPGRTVIYEWTLPESHSPTADDNNCMTRFYHSHVNAVNDISSGLIGPLLICKRGTLDVHGDRSADYTYALLFMVTDENFSWYLDENIRTHITNPVGNLKQDEDFIESNKMHGINGFLYGNLPGLSMCQGNKIQWHMIGLGNEVDMHSVHFHGQILTVLKHHTDSVSLFPASSFTAEMVADNPGHWLLACNVNDHLMAGMQALFEIKKCFPNVHKPRPHGELRQFFIAAEEEVWDYAPTVPSDGEAQTFVTKGQNRIGSRYKKVRYVEYTDNSFMTKMLRSPEEQHLGILGPVLRAEEKDTIRVVFKNKASRPYSIQPHGVQYSIEQDGTRYFNELEESYTEKKLRELKKQPRVVTPPPAALVRPGTVYTYEWTVPEGAGPVEGESDCLTYLYYSAVDPVKDTSSGLVGPLLICRPKSLKKGIQKNFNKEFHLMATVFDENLSWYLDDNIQTFTTAPKTVKKEDDGFMESNKMHAINGFVFKNLPGLTMCKGDKVSWHLSALGSETDIISLYFQGNRFIYRQNRRDTISVFPHISHTVTMEPDSMGQFEVVSATLDHYRNGMRANYTVEKCSLFQRQSEVMLHSKTYYIAAVEIDWDYSPNRTWEAEMFRDQGMNPAPAFVDPQGGLIGSRYKKVVYRQYTNEKFTKPVERTPDMEHLGIMGPMIHANIGDKVKIVFKNMASRPYSIHAHGIKTESPSVQETKAGETNTYTWYINKNTGPTTEQEECSVSAYYSTVDVTKDLYSGLIGPLVICRRSWARSFGLKKEVEELALLFLVFDENESWYLDENIRRFIRNPRPNIKDNEDFIESNKMHAINGFVFNNLPGLRMCKGDKVSWHLSALGSETDIISLYFQGNRFIYRQNRQDTISVFPHISHTVTMEPDSIGQFEVVSATLDHYRYGMRANYIVEGSHSYRRHNNGIIHSRKYFIAAVETEWDFSPSRAFEAEMYKGANNPAIIFVDRQTGFIGSRYKKVVYRQFTDCTFTKEVKRGDDMKHLGIMGPIINAFVGEKVEIVFKNMASRPYSIHAHGVKTDYPHVYETKPGEIHSYTWYITKNTGPTPKQEPCIASAYYSTVDVTKDLNSGLIGPLVICRGWNRIFRLKKDVKEFATLFFIFDENDSWYLDDNIRIYIRNPQPNLKSDANFLESNKMHAINGYVYGNLHLCMEVGDEVYWHIMAMGNIVDIHTVHWHGHSVEYKLGGNHYRTDVYELVPATFQTTKMHPVYPGSWLFHCHVHDHIKAGMEAIYTVLEKRKGPPKY</sequence>
<keyword evidence="15" id="KW-0325">Glycoprotein</keyword>
<protein>
    <recommendedName>
        <fullName evidence="4">ferroxidase</fullName>
        <ecNumber evidence="4">1.16.3.1</ecNumber>
    </recommendedName>
</protein>
<evidence type="ECO:0000256" key="4">
    <source>
        <dbReference type="ARBA" id="ARBA00013107"/>
    </source>
</evidence>
<dbReference type="GO" id="GO:0006811">
    <property type="term" value="P:monoatomic ion transport"/>
    <property type="evidence" value="ECO:0007669"/>
    <property type="project" value="UniProtKB-KW"/>
</dbReference>
<dbReference type="GO" id="GO:0016491">
    <property type="term" value="F:oxidoreductase activity"/>
    <property type="evidence" value="ECO:0000318"/>
    <property type="project" value="GO_Central"/>
</dbReference>
<evidence type="ECO:0000256" key="7">
    <source>
        <dbReference type="ARBA" id="ARBA00022723"/>
    </source>
</evidence>
<dbReference type="FunFam" id="2.60.40.420:FF:000002">
    <property type="entry name" value="Hephaestin like 1"/>
    <property type="match status" value="2"/>
</dbReference>
<dbReference type="STRING" id="8090.ENSORLP00000014114"/>
<evidence type="ECO:0000256" key="1">
    <source>
        <dbReference type="ARBA" id="ARBA00001935"/>
    </source>
</evidence>
<dbReference type="Pfam" id="PF07732">
    <property type="entry name" value="Cu-oxidase_3"/>
    <property type="match status" value="2"/>
</dbReference>
<feature type="chain" id="PRO_5017362113" description="ferroxidase" evidence="17">
    <location>
        <begin position="22"/>
        <end position="1409"/>
    </location>
</feature>
<keyword evidence="9" id="KW-0677">Repeat</keyword>
<dbReference type="PROSITE" id="PS00079">
    <property type="entry name" value="MULTICOPPER_OXIDASE1"/>
    <property type="match status" value="2"/>
</dbReference>
<dbReference type="Pfam" id="PF07731">
    <property type="entry name" value="Cu-oxidase_2"/>
    <property type="match status" value="2"/>
</dbReference>
<feature type="disulfide bond" evidence="16">
    <location>
        <begin position="280"/>
        <end position="361"/>
    </location>
</feature>
<dbReference type="InterPro" id="IPR002355">
    <property type="entry name" value="Cu_oxidase_Cu_BS"/>
</dbReference>
<evidence type="ECO:0000256" key="9">
    <source>
        <dbReference type="ARBA" id="ARBA00022737"/>
    </source>
</evidence>
<evidence type="ECO:0000256" key="17">
    <source>
        <dbReference type="SAM" id="SignalP"/>
    </source>
</evidence>
<keyword evidence="6" id="KW-0812">Transmembrane</keyword>
<dbReference type="InterPro" id="IPR008972">
    <property type="entry name" value="Cupredoxin"/>
</dbReference>
<keyword evidence="12" id="KW-0406">Ion transport</keyword>
<dbReference type="HOGENOM" id="CLU_005569_0_0_1"/>
<evidence type="ECO:0000256" key="14">
    <source>
        <dbReference type="ARBA" id="ARBA00023157"/>
    </source>
</evidence>
<dbReference type="PANTHER" id="PTHR11709:SF226">
    <property type="entry name" value="CERULOPLASMIN"/>
    <property type="match status" value="1"/>
</dbReference>
<dbReference type="PANTHER" id="PTHR11709">
    <property type="entry name" value="MULTI-COPPER OXIDASE"/>
    <property type="match status" value="1"/>
</dbReference>
<comment type="similarity">
    <text evidence="3">Belongs to the multicopper oxidase family.</text>
</comment>
<dbReference type="InterPro" id="IPR033138">
    <property type="entry name" value="Cu_oxidase_CS"/>
</dbReference>
<reference evidence="20" key="3">
    <citation type="submission" date="2025-09" db="UniProtKB">
        <authorList>
            <consortium name="Ensembl"/>
        </authorList>
    </citation>
    <scope>IDENTIFICATION</scope>
    <source>
        <strain evidence="20">Hd-rR</strain>
    </source>
</reference>
<evidence type="ECO:0000256" key="12">
    <source>
        <dbReference type="ARBA" id="ARBA00023065"/>
    </source>
</evidence>
<dbReference type="GO" id="GO:0004322">
    <property type="term" value="F:ferroxidase activity"/>
    <property type="evidence" value="ECO:0007669"/>
    <property type="project" value="UniProtKB-EC"/>
</dbReference>
<dbReference type="FunFam" id="2.60.40.420:FF:000028">
    <property type="entry name" value="Ceruloplasmin"/>
    <property type="match status" value="1"/>
</dbReference>
<feature type="domain" description="Plastocyanin-like" evidence="18">
    <location>
        <begin position="1313"/>
        <end position="1399"/>
    </location>
</feature>
<evidence type="ECO:0000313" key="20">
    <source>
        <dbReference type="Ensembl" id="ENSORLP00000014114.3"/>
    </source>
</evidence>
<dbReference type="InParanoid" id="H2M6L7"/>
<evidence type="ECO:0000256" key="3">
    <source>
        <dbReference type="ARBA" id="ARBA00010609"/>
    </source>
</evidence>
<keyword evidence="10" id="KW-1133">Transmembrane helix</keyword>
<dbReference type="FunFam" id="2.60.40.420:FF:000033">
    <property type="entry name" value="Ceruloplasmin"/>
    <property type="match status" value="1"/>
</dbReference>
<evidence type="ECO:0000256" key="11">
    <source>
        <dbReference type="ARBA" id="ARBA00023002"/>
    </source>
</evidence>
<feature type="domain" description="Plastocyanin-like" evidence="19">
    <location>
        <begin position="96"/>
        <end position="205"/>
    </location>
</feature>
<keyword evidence="21" id="KW-1185">Reference proteome</keyword>
<gene>
    <name evidence="20" type="primary">LOC101171566</name>
</gene>
<evidence type="ECO:0000256" key="15">
    <source>
        <dbReference type="ARBA" id="ARBA00023180"/>
    </source>
</evidence>
<dbReference type="Ensembl" id="ENSORLT00000014115.3">
    <property type="protein sequence ID" value="ENSORLP00000014114.3"/>
    <property type="gene ID" value="ENSORLG00000011260.3"/>
</dbReference>
<dbReference type="PIRSF" id="PIRSF000354">
    <property type="entry name" value="Factors_V_VIII"/>
    <property type="match status" value="1"/>
</dbReference>
<keyword evidence="13" id="KW-0472">Membrane</keyword>
<dbReference type="InterPro" id="IPR011706">
    <property type="entry name" value="Cu-oxidase_C"/>
</dbReference>
<feature type="domain" description="Plastocyanin-like" evidence="19">
    <location>
        <begin position="812"/>
        <end position="906"/>
    </location>
</feature>
<keyword evidence="7" id="KW-0479">Metal-binding</keyword>
<evidence type="ECO:0000313" key="21">
    <source>
        <dbReference type="Proteomes" id="UP000001038"/>
    </source>
</evidence>
<dbReference type="eggNOG" id="KOG1263">
    <property type="taxonomic scope" value="Eukaryota"/>
</dbReference>
<dbReference type="Gene3D" id="2.60.40.420">
    <property type="entry name" value="Cupredoxins - blue copper proteins"/>
    <property type="match status" value="5"/>
</dbReference>
<feature type="disulfide bond" evidence="16">
    <location>
        <begin position="178"/>
        <end position="204"/>
    </location>
</feature>
<evidence type="ECO:0000256" key="6">
    <source>
        <dbReference type="ARBA" id="ARBA00022692"/>
    </source>
</evidence>